<evidence type="ECO:0000313" key="3">
    <source>
        <dbReference type="Proteomes" id="UP000053797"/>
    </source>
</evidence>
<dbReference type="Proteomes" id="UP000053797">
    <property type="component" value="Unassembled WGS sequence"/>
</dbReference>
<dbReference type="AlphaFoldDB" id="A0A0V8GH05"/>
<name>A0A0V8GH05_9BACL</name>
<proteinExistence type="predicted"/>
<dbReference type="RefSeq" id="WP_058265296.1">
    <property type="nucleotide sequence ID" value="NZ_FMYN01000002.1"/>
</dbReference>
<evidence type="ECO:0000313" key="2">
    <source>
        <dbReference type="EMBL" id="KSU49560.1"/>
    </source>
</evidence>
<sequence length="74" mass="8492">MARCTNCQYKFNTKELLAVSVAIHGKGKPCPNCGVKQYMSRKSQFYLSLGNISLLFVLFLPFLIRLSDREESMR</sequence>
<feature type="transmembrane region" description="Helical" evidence="1">
    <location>
        <begin position="45"/>
        <end position="64"/>
    </location>
</feature>
<organism evidence="2 3">
    <name type="scientific">Exiguobacterium indicum</name>
    <dbReference type="NCBI Taxonomy" id="296995"/>
    <lineage>
        <taxon>Bacteria</taxon>
        <taxon>Bacillati</taxon>
        <taxon>Bacillota</taxon>
        <taxon>Bacilli</taxon>
        <taxon>Bacillales</taxon>
        <taxon>Bacillales Family XII. Incertae Sedis</taxon>
        <taxon>Exiguobacterium</taxon>
    </lineage>
</organism>
<comment type="caution">
    <text evidence="2">The sequence shown here is derived from an EMBL/GenBank/DDBJ whole genome shotgun (WGS) entry which is preliminary data.</text>
</comment>
<accession>A0A0V8GH05</accession>
<keyword evidence="1" id="KW-1133">Transmembrane helix</keyword>
<gene>
    <name evidence="2" type="ORF">AS033_09350</name>
</gene>
<dbReference type="OrthoDB" id="2418141at2"/>
<dbReference type="EMBL" id="LNQL01000002">
    <property type="protein sequence ID" value="KSU49560.1"/>
    <property type="molecule type" value="Genomic_DNA"/>
</dbReference>
<evidence type="ECO:0000256" key="1">
    <source>
        <dbReference type="SAM" id="Phobius"/>
    </source>
</evidence>
<keyword evidence="1" id="KW-0472">Membrane</keyword>
<protein>
    <submittedName>
        <fullName evidence="2">Uncharacterized protein</fullName>
    </submittedName>
</protein>
<keyword evidence="1" id="KW-0812">Transmembrane</keyword>
<reference evidence="2 3" key="1">
    <citation type="journal article" date="2015" name="Int. J. Syst. Evol. Microbiol.">
        <title>Exiguobacterium enclense sp. nov., isolated from sediment.</title>
        <authorList>
            <person name="Dastager S.G."/>
            <person name="Mawlankar R."/>
            <person name="Sonalkar V.V."/>
            <person name="Thorat M.N."/>
            <person name="Mual P."/>
            <person name="Verma A."/>
            <person name="Krishnamurthi S."/>
            <person name="Tang S.K."/>
            <person name="Li W.J."/>
        </authorList>
    </citation>
    <scope>NUCLEOTIDE SEQUENCE [LARGE SCALE GENOMIC DNA]</scope>
    <source>
        <strain evidence="2 3">NIO-1109</strain>
    </source>
</reference>